<evidence type="ECO:0000313" key="5">
    <source>
        <dbReference type="EMBL" id="MCW2310165.1"/>
    </source>
</evidence>
<dbReference type="InterPro" id="IPR023335">
    <property type="entry name" value="ATP12_ortho_dom_sf"/>
</dbReference>
<dbReference type="InterPro" id="IPR011419">
    <property type="entry name" value="ATP12_ATP_synth-F1-assembly"/>
</dbReference>
<keyword evidence="6" id="KW-1185">Reference proteome</keyword>
<dbReference type="Gene3D" id="3.30.2180.10">
    <property type="entry name" value="ATP12-like"/>
    <property type="match status" value="1"/>
</dbReference>
<dbReference type="SUPFAM" id="SSF160909">
    <property type="entry name" value="ATP12-like"/>
    <property type="match status" value="1"/>
</dbReference>
<evidence type="ECO:0000256" key="4">
    <source>
        <dbReference type="SAM" id="MobiDB-lite"/>
    </source>
</evidence>
<dbReference type="Pfam" id="PF07542">
    <property type="entry name" value="ATP12"/>
    <property type="match status" value="1"/>
</dbReference>
<dbReference type="Gene3D" id="1.10.3580.10">
    <property type="entry name" value="ATP12 ATPase"/>
    <property type="match status" value="1"/>
</dbReference>
<dbReference type="InterPro" id="IPR042272">
    <property type="entry name" value="ATP12_ATP_synth-F1-assembly_N"/>
</dbReference>
<dbReference type="PANTHER" id="PTHR21013:SF10">
    <property type="entry name" value="ATP SYNTHASE MITOCHONDRIAL F1 COMPLEX ASSEMBLY FACTOR 2"/>
    <property type="match status" value="1"/>
</dbReference>
<proteinExistence type="inferred from homology"/>
<sequence length="262" mass="28263">MRDLFDLPQHGEDPVEKARAHARRDLPKRFYKEAAAVAEGDGHAVVLDGRPIRTPAGSRLVVPHGAIAAAIAAEWAAQETVIDPGKMPLTRLANSALDAVAREADAVRGEIARYAGGDLLIYRAGNPQELVERQNALWNPVIAWAEGRYAGRFTLAEGVMHVDQNAEVLTAIRDSLAPVDPLPLAALHVATTLTGSALLALSVWHGELSGADAWQAAHVDEDWNMQLWGRDEEALERRAHRAAEFEAAVLVIDALRPGKGGE</sequence>
<keyword evidence="3" id="KW-0143">Chaperone</keyword>
<evidence type="ECO:0000256" key="2">
    <source>
        <dbReference type="ARBA" id="ARBA00022946"/>
    </source>
</evidence>
<organism evidence="5 6">
    <name type="scientific">Rhodobium gokarnense</name>
    <dbReference type="NCBI Taxonomy" id="364296"/>
    <lineage>
        <taxon>Bacteria</taxon>
        <taxon>Pseudomonadati</taxon>
        <taxon>Pseudomonadota</taxon>
        <taxon>Alphaproteobacteria</taxon>
        <taxon>Hyphomicrobiales</taxon>
        <taxon>Rhodobiaceae</taxon>
        <taxon>Rhodobium</taxon>
    </lineage>
</organism>
<gene>
    <name evidence="5" type="ORF">M2319_004531</name>
</gene>
<accession>A0ABT3HID7</accession>
<feature type="region of interest" description="Disordered" evidence="4">
    <location>
        <begin position="1"/>
        <end position="20"/>
    </location>
</feature>
<evidence type="ECO:0000256" key="3">
    <source>
        <dbReference type="ARBA" id="ARBA00023186"/>
    </source>
</evidence>
<evidence type="ECO:0000313" key="6">
    <source>
        <dbReference type="Proteomes" id="UP001209755"/>
    </source>
</evidence>
<keyword evidence="2" id="KW-0809">Transit peptide</keyword>
<comment type="caution">
    <text evidence="5">The sequence shown here is derived from an EMBL/GenBank/DDBJ whole genome shotgun (WGS) entry which is preliminary data.</text>
</comment>
<dbReference type="PANTHER" id="PTHR21013">
    <property type="entry name" value="ATP SYNTHASE MITOCHONDRIAL F1 COMPLEX ASSEMBLY FACTOR 2/ATP12 PROTEIN, MITOCHONDRIAL PRECURSOR"/>
    <property type="match status" value="1"/>
</dbReference>
<dbReference type="RefSeq" id="WP_264603740.1">
    <property type="nucleotide sequence ID" value="NZ_JAOQNS010000020.1"/>
</dbReference>
<comment type="similarity">
    <text evidence="1">Belongs to the ATP12 family.</text>
</comment>
<reference evidence="6" key="1">
    <citation type="submission" date="2023-07" db="EMBL/GenBank/DDBJ databases">
        <title>Genome sequencing of Purple Non-Sulfur Bacteria from various extreme environments.</title>
        <authorList>
            <person name="Mayer M."/>
        </authorList>
    </citation>
    <scope>NUCLEOTIDE SEQUENCE [LARGE SCALE GENOMIC DNA]</scope>
    <source>
        <strain evidence="6">DSM 17935</strain>
    </source>
</reference>
<dbReference type="Proteomes" id="UP001209755">
    <property type="component" value="Unassembled WGS sequence"/>
</dbReference>
<evidence type="ECO:0000256" key="1">
    <source>
        <dbReference type="ARBA" id="ARBA00008231"/>
    </source>
</evidence>
<name>A0ABT3HID7_9HYPH</name>
<protein>
    <submittedName>
        <fullName evidence="5">Chaperone required for assembly of F1-ATPase</fullName>
    </submittedName>
</protein>
<dbReference type="EMBL" id="JAOQNS010000020">
    <property type="protein sequence ID" value="MCW2310165.1"/>
    <property type="molecule type" value="Genomic_DNA"/>
</dbReference>